<evidence type="ECO:0000259" key="5">
    <source>
        <dbReference type="PROSITE" id="PS50045"/>
    </source>
</evidence>
<dbReference type="InterPro" id="IPR035965">
    <property type="entry name" value="PAS-like_dom_sf"/>
</dbReference>
<gene>
    <name evidence="7" type="primary">prpR_1</name>
    <name evidence="7" type="ORF">AMOR_05030</name>
</gene>
<dbReference type="Gene3D" id="1.10.8.60">
    <property type="match status" value="1"/>
</dbReference>
<dbReference type="InterPro" id="IPR010524">
    <property type="entry name" value="Sig_transdc_resp-reg_PrpR_N"/>
</dbReference>
<name>A0ABM7WPW1_9BACT</name>
<dbReference type="SUPFAM" id="SSF52540">
    <property type="entry name" value="P-loop containing nucleoside triphosphate hydrolases"/>
    <property type="match status" value="1"/>
</dbReference>
<dbReference type="InterPro" id="IPR002078">
    <property type="entry name" value="Sigma_54_int"/>
</dbReference>
<dbReference type="InterPro" id="IPR000014">
    <property type="entry name" value="PAS"/>
</dbReference>
<evidence type="ECO:0000256" key="3">
    <source>
        <dbReference type="ARBA" id="ARBA00023015"/>
    </source>
</evidence>
<dbReference type="InterPro" id="IPR058031">
    <property type="entry name" value="AAA_lid_NorR"/>
</dbReference>
<dbReference type="Pfam" id="PF00989">
    <property type="entry name" value="PAS"/>
    <property type="match status" value="1"/>
</dbReference>
<dbReference type="SUPFAM" id="SSF159800">
    <property type="entry name" value="PrpR receptor domain-like"/>
    <property type="match status" value="1"/>
</dbReference>
<evidence type="ECO:0000256" key="4">
    <source>
        <dbReference type="ARBA" id="ARBA00023163"/>
    </source>
</evidence>
<evidence type="ECO:0000313" key="7">
    <source>
        <dbReference type="EMBL" id="BDG01507.1"/>
    </source>
</evidence>
<dbReference type="Gene3D" id="3.30.450.20">
    <property type="entry name" value="PAS domain"/>
    <property type="match status" value="1"/>
</dbReference>
<dbReference type="Pfam" id="PF02954">
    <property type="entry name" value="HTH_8"/>
    <property type="match status" value="1"/>
</dbReference>
<dbReference type="InterPro" id="IPR009057">
    <property type="entry name" value="Homeodomain-like_sf"/>
</dbReference>
<feature type="domain" description="PAS" evidence="6">
    <location>
        <begin position="201"/>
        <end position="254"/>
    </location>
</feature>
<accession>A0ABM7WPW1</accession>
<dbReference type="InterPro" id="IPR025944">
    <property type="entry name" value="Sigma_54_int_dom_CS"/>
</dbReference>
<dbReference type="PROSITE" id="PS00675">
    <property type="entry name" value="SIGMA54_INTERACT_1"/>
    <property type="match status" value="1"/>
</dbReference>
<dbReference type="SMART" id="SM00382">
    <property type="entry name" value="AAA"/>
    <property type="match status" value="1"/>
</dbReference>
<dbReference type="Gene3D" id="3.40.50.300">
    <property type="entry name" value="P-loop containing nucleotide triphosphate hydrolases"/>
    <property type="match status" value="1"/>
</dbReference>
<evidence type="ECO:0000259" key="6">
    <source>
        <dbReference type="PROSITE" id="PS50112"/>
    </source>
</evidence>
<dbReference type="SUPFAM" id="SSF46689">
    <property type="entry name" value="Homeodomain-like"/>
    <property type="match status" value="1"/>
</dbReference>
<dbReference type="Pfam" id="PF00158">
    <property type="entry name" value="Sigma54_activat"/>
    <property type="match status" value="1"/>
</dbReference>
<dbReference type="Gene3D" id="1.10.10.60">
    <property type="entry name" value="Homeodomain-like"/>
    <property type="match status" value="1"/>
</dbReference>
<sequence>MTHASATRPVVWAFSTSRLRKVFESVAPRMADVAEVRVFDKGFEEALKTLRELRGAGEVVDVLVAAGSNGAYLRDHADLPVVVVGASTVDALAALVQARRASPRIGVVNFVRVVPGLEQARDILDFEEIAQLPYVSPEEARAHVGDLAARGFEVIVGPGPVCDLAEQAGLEAVLLYGTDSLSIAVQQAADIAKIVRAEAARRQHLQRVVDRMEVAIAAVDANERVVSVNPMMQRLLGISEAEALGRPLSSLQPQLGLDRVLESGAAEHDSVERLGSRTVVASRIPLRERGVIEGAVLACHDETLVERLDQRLRSRHRPRRFEARYSLDGLLGDSPAIRDVRELAERYARTDATVLVTGESGTGKELVAQGIHAASRRAKHPFVAINCAAFPETLLESELFGYEEGAFTGSRRGGRPGLFEAAHLGTIFLDEIGDLPVMLQTRLLRVLQERQVLRLGSNDPTPVDVRVVAATHRDLRQAMAAGQFRSDLYFRLHILPLHIPALRERPGDTVVIASELLKRALARHGVPGAHARALALVRPQLEGYAWPGNVRELENVLERLALLFSTGAPPKERLESSLRLVLPELLETPPAAPPHGTAREAREKQEMTVLRRVVAECGGNVSEAARRLGIGRSTIYRKLGERPG</sequence>
<dbReference type="InterPro" id="IPR002197">
    <property type="entry name" value="HTH_Fis"/>
</dbReference>
<dbReference type="InterPro" id="IPR012704">
    <property type="entry name" value="Sig_transdc_resp-reg_PrpR"/>
</dbReference>
<dbReference type="CDD" id="cd00009">
    <property type="entry name" value="AAA"/>
    <property type="match status" value="1"/>
</dbReference>
<evidence type="ECO:0000256" key="1">
    <source>
        <dbReference type="ARBA" id="ARBA00022741"/>
    </source>
</evidence>
<dbReference type="PROSITE" id="PS00688">
    <property type="entry name" value="SIGMA54_INTERACT_3"/>
    <property type="match status" value="1"/>
</dbReference>
<dbReference type="CDD" id="cd00130">
    <property type="entry name" value="PAS"/>
    <property type="match status" value="1"/>
</dbReference>
<dbReference type="Gene3D" id="3.40.50.2300">
    <property type="match status" value="1"/>
</dbReference>
<keyword evidence="1" id="KW-0547">Nucleotide-binding</keyword>
<dbReference type="InterPro" id="IPR025662">
    <property type="entry name" value="Sigma_54_int_dom_ATP-bd_1"/>
</dbReference>
<organism evidence="7 8">
    <name type="scientific">Anaeromyxobacter oryzae</name>
    <dbReference type="NCBI Taxonomy" id="2918170"/>
    <lineage>
        <taxon>Bacteria</taxon>
        <taxon>Pseudomonadati</taxon>
        <taxon>Myxococcota</taxon>
        <taxon>Myxococcia</taxon>
        <taxon>Myxococcales</taxon>
        <taxon>Cystobacterineae</taxon>
        <taxon>Anaeromyxobacteraceae</taxon>
        <taxon>Anaeromyxobacter</taxon>
    </lineage>
</organism>
<dbReference type="PROSITE" id="PS50045">
    <property type="entry name" value="SIGMA54_INTERACT_4"/>
    <property type="match status" value="1"/>
</dbReference>
<feature type="domain" description="Sigma-54 factor interaction" evidence="5">
    <location>
        <begin position="330"/>
        <end position="562"/>
    </location>
</feature>
<dbReference type="InterPro" id="IPR003593">
    <property type="entry name" value="AAA+_ATPase"/>
</dbReference>
<keyword evidence="8" id="KW-1185">Reference proteome</keyword>
<dbReference type="SUPFAM" id="SSF55785">
    <property type="entry name" value="PYP-like sensor domain (PAS domain)"/>
    <property type="match status" value="1"/>
</dbReference>
<dbReference type="Pfam" id="PF25601">
    <property type="entry name" value="AAA_lid_14"/>
    <property type="match status" value="1"/>
</dbReference>
<keyword evidence="2" id="KW-0067">ATP-binding</keyword>
<dbReference type="NCBIfam" id="TIGR00229">
    <property type="entry name" value="sensory_box"/>
    <property type="match status" value="1"/>
</dbReference>
<evidence type="ECO:0000313" key="8">
    <source>
        <dbReference type="Proteomes" id="UP001162891"/>
    </source>
</evidence>
<dbReference type="Proteomes" id="UP001162891">
    <property type="component" value="Chromosome"/>
</dbReference>
<keyword evidence="3" id="KW-0805">Transcription regulation</keyword>
<dbReference type="NCBIfam" id="TIGR02329">
    <property type="entry name" value="propionate_PrpR"/>
    <property type="match status" value="1"/>
</dbReference>
<dbReference type="PROSITE" id="PS50112">
    <property type="entry name" value="PAS"/>
    <property type="match status" value="1"/>
</dbReference>
<dbReference type="PANTHER" id="PTHR32071:SF81">
    <property type="entry name" value="PROPIONATE CATABOLISM OPERON REGULATORY PROTEIN"/>
    <property type="match status" value="1"/>
</dbReference>
<dbReference type="InterPro" id="IPR013767">
    <property type="entry name" value="PAS_fold"/>
</dbReference>
<reference evidence="8" key="1">
    <citation type="journal article" date="2022" name="Int. J. Syst. Evol. Microbiol.">
        <title>Anaeromyxobacter oryzae sp. nov., Anaeromyxobacter diazotrophicus sp. nov. and Anaeromyxobacter paludicola sp. nov., isolated from paddy soils.</title>
        <authorList>
            <person name="Itoh H."/>
            <person name="Xu Z."/>
            <person name="Mise K."/>
            <person name="Masuda Y."/>
            <person name="Ushijima N."/>
            <person name="Hayakawa C."/>
            <person name="Shiratori Y."/>
            <person name="Senoo K."/>
        </authorList>
    </citation>
    <scope>NUCLEOTIDE SEQUENCE [LARGE SCALE GENOMIC DNA]</scope>
    <source>
        <strain evidence="8">Red232</strain>
    </source>
</reference>
<dbReference type="SMART" id="SM00091">
    <property type="entry name" value="PAS"/>
    <property type="match status" value="1"/>
</dbReference>
<keyword evidence="4" id="KW-0804">Transcription</keyword>
<dbReference type="RefSeq" id="WP_248358101.1">
    <property type="nucleotide sequence ID" value="NZ_AP025591.1"/>
</dbReference>
<dbReference type="EMBL" id="AP025591">
    <property type="protein sequence ID" value="BDG01507.1"/>
    <property type="molecule type" value="Genomic_DNA"/>
</dbReference>
<dbReference type="InterPro" id="IPR027417">
    <property type="entry name" value="P-loop_NTPase"/>
</dbReference>
<dbReference type="Pfam" id="PF06506">
    <property type="entry name" value="PrpR_N"/>
    <property type="match status" value="1"/>
</dbReference>
<dbReference type="PANTHER" id="PTHR32071">
    <property type="entry name" value="TRANSCRIPTIONAL REGULATORY PROTEIN"/>
    <property type="match status" value="1"/>
</dbReference>
<protein>
    <submittedName>
        <fullName evidence="7">Propionate catabolism operon regulatory protein PrpR</fullName>
    </submittedName>
</protein>
<evidence type="ECO:0000256" key="2">
    <source>
        <dbReference type="ARBA" id="ARBA00022840"/>
    </source>
</evidence>
<proteinExistence type="predicted"/>